<name>A0A166T222_9AGAM</name>
<reference evidence="1 2" key="1">
    <citation type="journal article" date="2016" name="Mol. Biol. Evol.">
        <title>Comparative Genomics of Early-Diverging Mushroom-Forming Fungi Provides Insights into the Origins of Lignocellulose Decay Capabilities.</title>
        <authorList>
            <person name="Nagy L.G."/>
            <person name="Riley R."/>
            <person name="Tritt A."/>
            <person name="Adam C."/>
            <person name="Daum C."/>
            <person name="Floudas D."/>
            <person name="Sun H."/>
            <person name="Yadav J.S."/>
            <person name="Pangilinan J."/>
            <person name="Larsson K.H."/>
            <person name="Matsuura K."/>
            <person name="Barry K."/>
            <person name="Labutti K."/>
            <person name="Kuo R."/>
            <person name="Ohm R.A."/>
            <person name="Bhattacharya S.S."/>
            <person name="Shirouzu T."/>
            <person name="Yoshinaga Y."/>
            <person name="Martin F.M."/>
            <person name="Grigoriev I.V."/>
            <person name="Hibbett D.S."/>
        </authorList>
    </citation>
    <scope>NUCLEOTIDE SEQUENCE [LARGE SCALE GENOMIC DNA]</scope>
    <source>
        <strain evidence="1 2">CBS 109695</strain>
    </source>
</reference>
<dbReference type="Proteomes" id="UP000076532">
    <property type="component" value="Unassembled WGS sequence"/>
</dbReference>
<proteinExistence type="predicted"/>
<evidence type="ECO:0000313" key="1">
    <source>
        <dbReference type="EMBL" id="KZP30097.1"/>
    </source>
</evidence>
<dbReference type="EMBL" id="KV417495">
    <property type="protein sequence ID" value="KZP30097.1"/>
    <property type="molecule type" value="Genomic_DNA"/>
</dbReference>
<accession>A0A166T222</accession>
<evidence type="ECO:0000313" key="2">
    <source>
        <dbReference type="Proteomes" id="UP000076532"/>
    </source>
</evidence>
<organism evidence="1 2">
    <name type="scientific">Athelia psychrophila</name>
    <dbReference type="NCBI Taxonomy" id="1759441"/>
    <lineage>
        <taxon>Eukaryota</taxon>
        <taxon>Fungi</taxon>
        <taxon>Dikarya</taxon>
        <taxon>Basidiomycota</taxon>
        <taxon>Agaricomycotina</taxon>
        <taxon>Agaricomycetes</taxon>
        <taxon>Agaricomycetidae</taxon>
        <taxon>Atheliales</taxon>
        <taxon>Atheliaceae</taxon>
        <taxon>Athelia</taxon>
    </lineage>
</organism>
<protein>
    <submittedName>
        <fullName evidence="1">Uncharacterized protein</fullName>
    </submittedName>
</protein>
<dbReference type="AlphaFoldDB" id="A0A166T222"/>
<sequence length="214" mass="23620">MQMMILPLSESLNIEARVTGDGQRQGILRHRVTLESLIHNRQSDHLSSLVSSPFLANGRRVLEKIWVSAIWGSVTARKNPTKPPRTHALKVVLEKDSVVSVNSTRWPWNALAPAQTGVSSKSLAVLAPTSQQHCSTPPTAAIATLYVQFRPQGTLLPVTEHVVEMVQYSATPIRAAVRCHGPHLEDLARFLAEFARYMQPGIKLEALALFMAFS</sequence>
<gene>
    <name evidence="1" type="ORF">FIBSPDRAFT_884383</name>
</gene>
<keyword evidence="2" id="KW-1185">Reference proteome</keyword>